<dbReference type="AlphaFoldDB" id="D6WRQ3"/>
<dbReference type="GO" id="GO:0050909">
    <property type="term" value="P:sensory perception of taste"/>
    <property type="evidence" value="ECO:0007669"/>
    <property type="project" value="InterPro"/>
</dbReference>
<evidence type="ECO:0000256" key="5">
    <source>
        <dbReference type="ARBA" id="ARBA00023136"/>
    </source>
</evidence>
<dbReference type="InterPro" id="IPR013604">
    <property type="entry name" value="7TM_chemorcpt"/>
</dbReference>
<dbReference type="GO" id="GO:0030424">
    <property type="term" value="C:axon"/>
    <property type="evidence" value="ECO:0000318"/>
    <property type="project" value="GO_Central"/>
</dbReference>
<keyword evidence="6 8" id="KW-0675">Receptor</keyword>
<dbReference type="InParanoid" id="D6WRQ3"/>
<dbReference type="PANTHER" id="PTHR21143:SF104">
    <property type="entry name" value="GUSTATORY RECEPTOR 8A-RELATED"/>
    <property type="match status" value="1"/>
</dbReference>
<evidence type="ECO:0000256" key="3">
    <source>
        <dbReference type="ARBA" id="ARBA00022692"/>
    </source>
</evidence>
<comment type="similarity">
    <text evidence="8">Belongs to the insect chemoreceptor superfamily. Gustatory receptor (GR) family.</text>
</comment>
<name>D6WRQ3_TRICA</name>
<feature type="transmembrane region" description="Helical" evidence="8">
    <location>
        <begin position="244"/>
        <end position="266"/>
    </location>
</feature>
<proteinExistence type="inferred from homology"/>
<dbReference type="Proteomes" id="UP000007266">
    <property type="component" value="Linkage group 7"/>
</dbReference>
<protein>
    <recommendedName>
        <fullName evidence="8">Gustatory receptor</fullName>
    </recommendedName>
</protein>
<dbReference type="KEGG" id="tca:107398250"/>
<keyword evidence="7 8" id="KW-0807">Transducer</keyword>
<organism evidence="9 10">
    <name type="scientific">Tribolium castaneum</name>
    <name type="common">Red flour beetle</name>
    <dbReference type="NCBI Taxonomy" id="7070"/>
    <lineage>
        <taxon>Eukaryota</taxon>
        <taxon>Metazoa</taxon>
        <taxon>Ecdysozoa</taxon>
        <taxon>Arthropoda</taxon>
        <taxon>Hexapoda</taxon>
        <taxon>Insecta</taxon>
        <taxon>Pterygota</taxon>
        <taxon>Neoptera</taxon>
        <taxon>Endopterygota</taxon>
        <taxon>Coleoptera</taxon>
        <taxon>Polyphaga</taxon>
        <taxon>Cucujiformia</taxon>
        <taxon>Tenebrionidae</taxon>
        <taxon>Tenebrionidae incertae sedis</taxon>
        <taxon>Tribolium</taxon>
    </lineage>
</organism>
<evidence type="ECO:0000256" key="2">
    <source>
        <dbReference type="ARBA" id="ARBA00022475"/>
    </source>
</evidence>
<dbReference type="Pfam" id="PF08395">
    <property type="entry name" value="7tm_7"/>
    <property type="match status" value="1"/>
</dbReference>
<dbReference type="GO" id="GO:0007635">
    <property type="term" value="P:chemosensory behavior"/>
    <property type="evidence" value="ECO:0000318"/>
    <property type="project" value="GO_Central"/>
</dbReference>
<dbReference type="GO" id="GO:0005886">
    <property type="term" value="C:plasma membrane"/>
    <property type="evidence" value="ECO:0007669"/>
    <property type="project" value="UniProtKB-SubCell"/>
</dbReference>
<dbReference type="EMBL" id="KQ971354">
    <property type="protein sequence ID" value="EFA07613.1"/>
    <property type="molecule type" value="Genomic_DNA"/>
</dbReference>
<reference evidence="9 10" key="1">
    <citation type="journal article" date="2008" name="Nature">
        <title>The genome of the model beetle and pest Tribolium castaneum.</title>
        <authorList>
            <consortium name="Tribolium Genome Sequencing Consortium"/>
            <person name="Richards S."/>
            <person name="Gibbs R.A."/>
            <person name="Weinstock G.M."/>
            <person name="Brown S.J."/>
            <person name="Denell R."/>
            <person name="Beeman R.W."/>
            <person name="Gibbs R."/>
            <person name="Beeman R.W."/>
            <person name="Brown S.J."/>
            <person name="Bucher G."/>
            <person name="Friedrich M."/>
            <person name="Grimmelikhuijzen C.J."/>
            <person name="Klingler M."/>
            <person name="Lorenzen M."/>
            <person name="Richards S."/>
            <person name="Roth S."/>
            <person name="Schroder R."/>
            <person name="Tautz D."/>
            <person name="Zdobnov E.M."/>
            <person name="Muzny D."/>
            <person name="Gibbs R.A."/>
            <person name="Weinstock G.M."/>
            <person name="Attaway T."/>
            <person name="Bell S."/>
            <person name="Buhay C.J."/>
            <person name="Chandrabose M.N."/>
            <person name="Chavez D."/>
            <person name="Clerk-Blankenburg K.P."/>
            <person name="Cree A."/>
            <person name="Dao M."/>
            <person name="Davis C."/>
            <person name="Chacko J."/>
            <person name="Dinh H."/>
            <person name="Dugan-Rocha S."/>
            <person name="Fowler G."/>
            <person name="Garner T.T."/>
            <person name="Garnes J."/>
            <person name="Gnirke A."/>
            <person name="Hawes A."/>
            <person name="Hernandez J."/>
            <person name="Hines S."/>
            <person name="Holder M."/>
            <person name="Hume J."/>
            <person name="Jhangiani S.N."/>
            <person name="Joshi V."/>
            <person name="Khan Z.M."/>
            <person name="Jackson L."/>
            <person name="Kovar C."/>
            <person name="Kowis A."/>
            <person name="Lee S."/>
            <person name="Lewis L.R."/>
            <person name="Margolis J."/>
            <person name="Morgan M."/>
            <person name="Nazareth L.V."/>
            <person name="Nguyen N."/>
            <person name="Okwuonu G."/>
            <person name="Parker D."/>
            <person name="Richards S."/>
            <person name="Ruiz S.J."/>
            <person name="Santibanez J."/>
            <person name="Savard J."/>
            <person name="Scherer S.E."/>
            <person name="Schneider B."/>
            <person name="Sodergren E."/>
            <person name="Tautz D."/>
            <person name="Vattahil S."/>
            <person name="Villasana D."/>
            <person name="White C.S."/>
            <person name="Wright R."/>
            <person name="Park Y."/>
            <person name="Beeman R.W."/>
            <person name="Lord J."/>
            <person name="Oppert B."/>
            <person name="Lorenzen M."/>
            <person name="Brown S."/>
            <person name="Wang L."/>
            <person name="Savard J."/>
            <person name="Tautz D."/>
            <person name="Richards S."/>
            <person name="Weinstock G."/>
            <person name="Gibbs R.A."/>
            <person name="Liu Y."/>
            <person name="Worley K."/>
            <person name="Weinstock G."/>
            <person name="Elsik C.G."/>
            <person name="Reese J.T."/>
            <person name="Elhaik E."/>
            <person name="Landan G."/>
            <person name="Graur D."/>
            <person name="Arensburger P."/>
            <person name="Atkinson P."/>
            <person name="Beeman R.W."/>
            <person name="Beidler J."/>
            <person name="Brown S.J."/>
            <person name="Demuth J.P."/>
            <person name="Drury D.W."/>
            <person name="Du Y.Z."/>
            <person name="Fujiwara H."/>
            <person name="Lorenzen M."/>
            <person name="Maselli V."/>
            <person name="Osanai M."/>
            <person name="Park Y."/>
            <person name="Robertson H.M."/>
            <person name="Tu Z."/>
            <person name="Wang J.J."/>
            <person name="Wang S."/>
            <person name="Richards S."/>
            <person name="Song H."/>
            <person name="Zhang L."/>
            <person name="Sodergren E."/>
            <person name="Werner D."/>
            <person name="Stanke M."/>
            <person name="Morgenstern B."/>
            <person name="Solovyev V."/>
            <person name="Kosarev P."/>
            <person name="Brown G."/>
            <person name="Chen H.C."/>
            <person name="Ermolaeva O."/>
            <person name="Hlavina W."/>
            <person name="Kapustin Y."/>
            <person name="Kiryutin B."/>
            <person name="Kitts P."/>
            <person name="Maglott D."/>
            <person name="Pruitt K."/>
            <person name="Sapojnikov V."/>
            <person name="Souvorov A."/>
            <person name="Mackey A.J."/>
            <person name="Waterhouse R.M."/>
            <person name="Wyder S."/>
            <person name="Zdobnov E.M."/>
            <person name="Zdobnov E.M."/>
            <person name="Wyder S."/>
            <person name="Kriventseva E.V."/>
            <person name="Kadowaki T."/>
            <person name="Bork P."/>
            <person name="Aranda M."/>
            <person name="Bao R."/>
            <person name="Beermann A."/>
            <person name="Berns N."/>
            <person name="Bolognesi R."/>
            <person name="Bonneton F."/>
            <person name="Bopp D."/>
            <person name="Brown S.J."/>
            <person name="Bucher G."/>
            <person name="Butts T."/>
            <person name="Chaumot A."/>
            <person name="Denell R.E."/>
            <person name="Ferrier D.E."/>
            <person name="Friedrich M."/>
            <person name="Gordon C.M."/>
            <person name="Jindra M."/>
            <person name="Klingler M."/>
            <person name="Lan Q."/>
            <person name="Lattorff H.M."/>
            <person name="Laudet V."/>
            <person name="von Levetsow C."/>
            <person name="Liu Z."/>
            <person name="Lutz R."/>
            <person name="Lynch J.A."/>
            <person name="da Fonseca R.N."/>
            <person name="Posnien N."/>
            <person name="Reuter R."/>
            <person name="Roth S."/>
            <person name="Savard J."/>
            <person name="Schinko J.B."/>
            <person name="Schmitt C."/>
            <person name="Schoppmeier M."/>
            <person name="Schroder R."/>
            <person name="Shippy T.D."/>
            <person name="Simonnet F."/>
            <person name="Marques-Souza H."/>
            <person name="Tautz D."/>
            <person name="Tomoyasu Y."/>
            <person name="Trauner J."/>
            <person name="Van der Zee M."/>
            <person name="Vervoort M."/>
            <person name="Wittkopp N."/>
            <person name="Wimmer E.A."/>
            <person name="Yang X."/>
            <person name="Jones A.K."/>
            <person name="Sattelle D.B."/>
            <person name="Ebert P.R."/>
            <person name="Nelson D."/>
            <person name="Scott J.G."/>
            <person name="Beeman R.W."/>
            <person name="Muthukrishnan S."/>
            <person name="Kramer K.J."/>
            <person name="Arakane Y."/>
            <person name="Beeman R.W."/>
            <person name="Zhu Q."/>
            <person name="Hogenkamp D."/>
            <person name="Dixit R."/>
            <person name="Oppert B."/>
            <person name="Jiang H."/>
            <person name="Zou Z."/>
            <person name="Marshall J."/>
            <person name="Elpidina E."/>
            <person name="Vinokurov K."/>
            <person name="Oppert C."/>
            <person name="Zou Z."/>
            <person name="Evans J."/>
            <person name="Lu Z."/>
            <person name="Zhao P."/>
            <person name="Sumathipala N."/>
            <person name="Altincicek B."/>
            <person name="Vilcinskas A."/>
            <person name="Williams M."/>
            <person name="Hultmark D."/>
            <person name="Hetru C."/>
            <person name="Jiang H."/>
            <person name="Grimmelikhuijzen C.J."/>
            <person name="Hauser F."/>
            <person name="Cazzamali G."/>
            <person name="Williamson M."/>
            <person name="Park Y."/>
            <person name="Li B."/>
            <person name="Tanaka Y."/>
            <person name="Predel R."/>
            <person name="Neupert S."/>
            <person name="Schachtner J."/>
            <person name="Verleyen P."/>
            <person name="Raible F."/>
            <person name="Bork P."/>
            <person name="Friedrich M."/>
            <person name="Walden K.K."/>
            <person name="Robertson H.M."/>
            <person name="Angeli S."/>
            <person name="Foret S."/>
            <person name="Bucher G."/>
            <person name="Schuetz S."/>
            <person name="Maleszka R."/>
            <person name="Wimmer E.A."/>
            <person name="Beeman R.W."/>
            <person name="Lorenzen M."/>
            <person name="Tomoyasu Y."/>
            <person name="Miller S.C."/>
            <person name="Grossmann D."/>
            <person name="Bucher G."/>
        </authorList>
    </citation>
    <scope>NUCLEOTIDE SEQUENCE [LARGE SCALE GENOMIC DNA]</scope>
    <source>
        <strain evidence="9 10">Georgia GA2</strain>
    </source>
</reference>
<feature type="transmembrane region" description="Helical" evidence="8">
    <location>
        <begin position="82"/>
        <end position="102"/>
    </location>
</feature>
<dbReference type="GO" id="GO:0030425">
    <property type="term" value="C:dendrite"/>
    <property type="evidence" value="ECO:0000318"/>
    <property type="project" value="GO_Central"/>
</dbReference>
<keyword evidence="4 8" id="KW-1133">Transmembrane helix</keyword>
<keyword evidence="10" id="KW-1185">Reference proteome</keyword>
<keyword evidence="2 8" id="KW-1003">Cell membrane</keyword>
<keyword evidence="5 8" id="KW-0472">Membrane</keyword>
<evidence type="ECO:0000313" key="9">
    <source>
        <dbReference type="EMBL" id="EFA07613.1"/>
    </source>
</evidence>
<evidence type="ECO:0000256" key="1">
    <source>
        <dbReference type="ARBA" id="ARBA00004651"/>
    </source>
</evidence>
<dbReference type="GO" id="GO:0043025">
    <property type="term" value="C:neuronal cell body"/>
    <property type="evidence" value="ECO:0000318"/>
    <property type="project" value="GO_Central"/>
</dbReference>
<evidence type="ECO:0000256" key="4">
    <source>
        <dbReference type="ARBA" id="ARBA00022989"/>
    </source>
</evidence>
<evidence type="ECO:0000256" key="8">
    <source>
        <dbReference type="RuleBase" id="RU363108"/>
    </source>
</evidence>
<feature type="transmembrane region" description="Helical" evidence="8">
    <location>
        <begin position="278"/>
        <end position="299"/>
    </location>
</feature>
<feature type="transmembrane region" description="Helical" evidence="8">
    <location>
        <begin position="355"/>
        <end position="374"/>
    </location>
</feature>
<evidence type="ECO:0000256" key="6">
    <source>
        <dbReference type="ARBA" id="ARBA00023170"/>
    </source>
</evidence>
<evidence type="ECO:0000256" key="7">
    <source>
        <dbReference type="ARBA" id="ARBA00023224"/>
    </source>
</evidence>
<sequence length="382" mass="45504">MMNFKLSVKDINFIRPLWTYLSFVLITPWYDCNRNCLYKPTINKLTGCIFLAFKLSWIVALILDDTTQQVFEIMPFSQKCLYILTCVNLKIFIFLVVMKSCFWDVDKWRVLITNFRYVDEKLQNTGTKELRVLKNFYCGFAVKEVVFLLFVTYEMYIWSNVLELSFVKGMKLGPMIDLYYEFHFIAFLTCITECLRMRYEELNARLVRMNSSLTIVKDLRSLVQYYRILGEIIDIFNNLFGYQIILLIFHSGLQIISSLNFCFTIITHTDGPLYQHFIIANIYVLFITMFNLFMIVFPMDSTTEESKKFIDLCFKTQEYFIEDCHKIDTLTRLTNFSKHYFREFRPAGFFSIRKAIIFCFIGNVATYVILTFQFNEAIIRLM</sequence>
<feature type="transmembrane region" description="Helical" evidence="8">
    <location>
        <begin position="136"/>
        <end position="158"/>
    </location>
</feature>
<evidence type="ECO:0000313" key="10">
    <source>
        <dbReference type="Proteomes" id="UP000007266"/>
    </source>
</evidence>
<dbReference type="GO" id="GO:0007165">
    <property type="term" value="P:signal transduction"/>
    <property type="evidence" value="ECO:0007669"/>
    <property type="project" value="UniProtKB-KW"/>
</dbReference>
<dbReference type="HOGENOM" id="CLU_060014_1_0_1"/>
<keyword evidence="3 8" id="KW-0812">Transmembrane</keyword>
<dbReference type="GO" id="GO:0008049">
    <property type="term" value="P:male courtship behavior"/>
    <property type="evidence" value="ECO:0000318"/>
    <property type="project" value="GO_Central"/>
</dbReference>
<comment type="subcellular location">
    <subcellularLocation>
        <location evidence="1 8">Cell membrane</location>
        <topology evidence="1 8">Multi-pass membrane protein</topology>
    </subcellularLocation>
</comment>
<feature type="transmembrane region" description="Helical" evidence="8">
    <location>
        <begin position="42"/>
        <end position="62"/>
    </location>
</feature>
<accession>D6WRQ3</accession>
<dbReference type="OrthoDB" id="6774919at2759"/>
<feature type="transmembrane region" description="Helical" evidence="8">
    <location>
        <begin position="178"/>
        <end position="199"/>
    </location>
</feature>
<reference evidence="9 10" key="2">
    <citation type="journal article" date="2010" name="Nucleic Acids Res.">
        <title>BeetleBase in 2010: revisions to provide comprehensive genomic information for Tribolium castaneum.</title>
        <authorList>
            <person name="Kim H.S."/>
            <person name="Murphy T."/>
            <person name="Xia J."/>
            <person name="Caragea D."/>
            <person name="Park Y."/>
            <person name="Beeman R.W."/>
            <person name="Lorenzen M.D."/>
            <person name="Butcher S."/>
            <person name="Manak J.R."/>
            <person name="Brown S.J."/>
        </authorList>
    </citation>
    <scope>GENOME REANNOTATION</scope>
    <source>
        <strain evidence="9 10">Georgia GA2</strain>
    </source>
</reference>
<dbReference type="PANTHER" id="PTHR21143">
    <property type="entry name" value="INVERTEBRATE GUSTATORY RECEPTOR"/>
    <property type="match status" value="1"/>
</dbReference>
<comment type="function">
    <text evidence="8">Gustatory receptor which mediates acceptance or avoidance behavior, depending on its substrates.</text>
</comment>
<gene>
    <name evidence="9" type="primary">TcGr116</name>
    <name evidence="9" type="ORF">TcasGA2_TC030208</name>
</gene>
<dbReference type="PhylomeDB" id="D6WRQ3"/>